<evidence type="ECO:0000256" key="5">
    <source>
        <dbReference type="ARBA" id="ARBA00022840"/>
    </source>
</evidence>
<gene>
    <name evidence="7" type="ORF">FC81_GL001712</name>
</gene>
<sequence length="287" mass="31450">MEEVKRQGHLLVAEDISALGSLSLTAALPLLAQLGIPTALLPTSILSTQSEGFDQPVSLSTAKWLPRVWKHWQEQQVVLDSVLIGYIGELAVGTELNSLLAKIEPTHVVIDPVFADNGQLYPTFIEQHLQQLYQLLKWANIITPNYTEACFLAAGQVGSPLKQQFVFTEAELLQKLGKIILPGGKVVITGVVEQATNQIGCIWLDESGQVIRKMFPRLAGHFYGSGDVFAALLAGFTWQGLAFSAAINEAAELTYLALRETAETNSERRLGIRLSRVMAKLAQKMNK</sequence>
<organism evidence="7 8">
    <name type="scientific">Liquorilactobacillus capillatus DSM 19910</name>
    <dbReference type="NCBI Taxonomy" id="1423731"/>
    <lineage>
        <taxon>Bacteria</taxon>
        <taxon>Bacillati</taxon>
        <taxon>Bacillota</taxon>
        <taxon>Bacilli</taxon>
        <taxon>Lactobacillales</taxon>
        <taxon>Lactobacillaceae</taxon>
        <taxon>Liquorilactobacillus</taxon>
    </lineage>
</organism>
<dbReference type="STRING" id="1423731.FC81_GL001712"/>
<evidence type="ECO:0000256" key="2">
    <source>
        <dbReference type="ARBA" id="ARBA00022679"/>
    </source>
</evidence>
<evidence type="ECO:0000256" key="1">
    <source>
        <dbReference type="ARBA" id="ARBA00012104"/>
    </source>
</evidence>
<dbReference type="InterPro" id="IPR013749">
    <property type="entry name" value="PM/HMP-P_kinase-1"/>
</dbReference>
<dbReference type="PANTHER" id="PTHR10534:SF2">
    <property type="entry name" value="PYRIDOXAL KINASE"/>
    <property type="match status" value="1"/>
</dbReference>
<protein>
    <recommendedName>
        <fullName evidence="1">pyridoxal kinase</fullName>
        <ecNumber evidence="1">2.7.1.35</ecNumber>
    </recommendedName>
</protein>
<keyword evidence="5" id="KW-0067">ATP-binding</keyword>
<dbReference type="SUPFAM" id="SSF53613">
    <property type="entry name" value="Ribokinase-like"/>
    <property type="match status" value="1"/>
</dbReference>
<proteinExistence type="predicted"/>
<keyword evidence="4 7" id="KW-0418">Kinase</keyword>
<dbReference type="OrthoDB" id="9800808at2"/>
<dbReference type="AlphaFoldDB" id="A0A0R1LZ83"/>
<dbReference type="GO" id="GO:0005524">
    <property type="term" value="F:ATP binding"/>
    <property type="evidence" value="ECO:0007669"/>
    <property type="project" value="UniProtKB-KW"/>
</dbReference>
<dbReference type="InterPro" id="IPR029056">
    <property type="entry name" value="Ribokinase-like"/>
</dbReference>
<dbReference type="EMBL" id="AZEF01000032">
    <property type="protein sequence ID" value="KRL00878.1"/>
    <property type="molecule type" value="Genomic_DNA"/>
</dbReference>
<evidence type="ECO:0000259" key="6">
    <source>
        <dbReference type="Pfam" id="PF08543"/>
    </source>
</evidence>
<keyword evidence="2" id="KW-0808">Transferase</keyword>
<evidence type="ECO:0000256" key="4">
    <source>
        <dbReference type="ARBA" id="ARBA00022777"/>
    </source>
</evidence>
<keyword evidence="3" id="KW-0547">Nucleotide-binding</keyword>
<keyword evidence="8" id="KW-1185">Reference proteome</keyword>
<dbReference type="GO" id="GO:0008478">
    <property type="term" value="F:pyridoxal kinase activity"/>
    <property type="evidence" value="ECO:0007669"/>
    <property type="project" value="UniProtKB-EC"/>
</dbReference>
<dbReference type="GO" id="GO:0005829">
    <property type="term" value="C:cytosol"/>
    <property type="evidence" value="ECO:0007669"/>
    <property type="project" value="TreeGrafter"/>
</dbReference>
<evidence type="ECO:0000256" key="3">
    <source>
        <dbReference type="ARBA" id="ARBA00022741"/>
    </source>
</evidence>
<name>A0A0R1LZ83_9LACO</name>
<evidence type="ECO:0000313" key="8">
    <source>
        <dbReference type="Proteomes" id="UP000051621"/>
    </source>
</evidence>
<dbReference type="Gene3D" id="3.40.1190.20">
    <property type="match status" value="1"/>
</dbReference>
<dbReference type="PANTHER" id="PTHR10534">
    <property type="entry name" value="PYRIDOXAL KINASE"/>
    <property type="match status" value="1"/>
</dbReference>
<dbReference type="Pfam" id="PF08543">
    <property type="entry name" value="Phos_pyr_kin"/>
    <property type="match status" value="1"/>
</dbReference>
<dbReference type="EC" id="2.7.1.35" evidence="1"/>
<comment type="caution">
    <text evidence="7">The sequence shown here is derived from an EMBL/GenBank/DDBJ whole genome shotgun (WGS) entry which is preliminary data.</text>
</comment>
<dbReference type="PATRIC" id="fig|1423731.3.peg.1755"/>
<dbReference type="InterPro" id="IPR004625">
    <property type="entry name" value="PyrdxlKinase"/>
</dbReference>
<accession>A0A0R1LZ83</accession>
<feature type="domain" description="Pyridoxamine kinase/Phosphomethylpyrimidine kinase" evidence="6">
    <location>
        <begin position="78"/>
        <end position="266"/>
    </location>
</feature>
<dbReference type="GO" id="GO:0009443">
    <property type="term" value="P:pyridoxal 5'-phosphate salvage"/>
    <property type="evidence" value="ECO:0007669"/>
    <property type="project" value="InterPro"/>
</dbReference>
<evidence type="ECO:0000313" key="7">
    <source>
        <dbReference type="EMBL" id="KRL00878.1"/>
    </source>
</evidence>
<dbReference type="RefSeq" id="WP_057745428.1">
    <property type="nucleotide sequence ID" value="NZ_AZEF01000032.1"/>
</dbReference>
<reference evidence="7 8" key="1">
    <citation type="journal article" date="2015" name="Genome Announc.">
        <title>Expanding the biotechnology potential of lactobacilli through comparative genomics of 213 strains and associated genera.</title>
        <authorList>
            <person name="Sun Z."/>
            <person name="Harris H.M."/>
            <person name="McCann A."/>
            <person name="Guo C."/>
            <person name="Argimon S."/>
            <person name="Zhang W."/>
            <person name="Yang X."/>
            <person name="Jeffery I.B."/>
            <person name="Cooney J.C."/>
            <person name="Kagawa T.F."/>
            <person name="Liu W."/>
            <person name="Song Y."/>
            <person name="Salvetti E."/>
            <person name="Wrobel A."/>
            <person name="Rasinkangas P."/>
            <person name="Parkhill J."/>
            <person name="Rea M.C."/>
            <person name="O'Sullivan O."/>
            <person name="Ritari J."/>
            <person name="Douillard F.P."/>
            <person name="Paul Ross R."/>
            <person name="Yang R."/>
            <person name="Briner A.E."/>
            <person name="Felis G.E."/>
            <person name="de Vos W.M."/>
            <person name="Barrangou R."/>
            <person name="Klaenhammer T.R."/>
            <person name="Caufield P.W."/>
            <person name="Cui Y."/>
            <person name="Zhang H."/>
            <person name="O'Toole P.W."/>
        </authorList>
    </citation>
    <scope>NUCLEOTIDE SEQUENCE [LARGE SCALE GENOMIC DNA]</scope>
    <source>
        <strain evidence="7 8">DSM 19910</strain>
    </source>
</reference>
<dbReference type="Proteomes" id="UP000051621">
    <property type="component" value="Unassembled WGS sequence"/>
</dbReference>